<dbReference type="SMART" id="SM00421">
    <property type="entry name" value="HTH_LUXR"/>
    <property type="match status" value="1"/>
</dbReference>
<dbReference type="PROSITE" id="PS50110">
    <property type="entry name" value="RESPONSE_REGULATORY"/>
    <property type="match status" value="1"/>
</dbReference>
<dbReference type="InterPro" id="IPR011006">
    <property type="entry name" value="CheY-like_superfamily"/>
</dbReference>
<dbReference type="PROSITE" id="PS50043">
    <property type="entry name" value="HTH_LUXR_2"/>
    <property type="match status" value="1"/>
</dbReference>
<dbReference type="GO" id="GO:0000160">
    <property type="term" value="P:phosphorelay signal transduction system"/>
    <property type="evidence" value="ECO:0007669"/>
    <property type="project" value="InterPro"/>
</dbReference>
<dbReference type="Pfam" id="PF00196">
    <property type="entry name" value="GerE"/>
    <property type="match status" value="1"/>
</dbReference>
<dbReference type="CDD" id="cd17535">
    <property type="entry name" value="REC_NarL-like"/>
    <property type="match status" value="1"/>
</dbReference>
<evidence type="ECO:0000256" key="2">
    <source>
        <dbReference type="ARBA" id="ARBA00023125"/>
    </source>
</evidence>
<evidence type="ECO:0000259" key="5">
    <source>
        <dbReference type="PROSITE" id="PS50110"/>
    </source>
</evidence>
<dbReference type="SUPFAM" id="SSF46894">
    <property type="entry name" value="C-terminal effector domain of the bipartite response regulators"/>
    <property type="match status" value="1"/>
</dbReference>
<dbReference type="PRINTS" id="PR00038">
    <property type="entry name" value="HTHLUXR"/>
</dbReference>
<dbReference type="KEGG" id="spib:G8759_08645"/>
<keyword evidence="2" id="KW-0238">DNA-binding</keyword>
<dbReference type="GO" id="GO:0003677">
    <property type="term" value="F:DNA binding"/>
    <property type="evidence" value="ECO:0007669"/>
    <property type="project" value="UniProtKB-KW"/>
</dbReference>
<dbReference type="CDD" id="cd06170">
    <property type="entry name" value="LuxR_C_like"/>
    <property type="match status" value="1"/>
</dbReference>
<dbReference type="InterPro" id="IPR058245">
    <property type="entry name" value="NreC/VraR/RcsB-like_REC"/>
</dbReference>
<dbReference type="SUPFAM" id="SSF52172">
    <property type="entry name" value="CheY-like"/>
    <property type="match status" value="1"/>
</dbReference>
<dbReference type="InterPro" id="IPR016032">
    <property type="entry name" value="Sig_transdc_resp-reg_C-effctor"/>
</dbReference>
<dbReference type="InterPro" id="IPR001789">
    <property type="entry name" value="Sig_transdc_resp-reg_receiver"/>
</dbReference>
<evidence type="ECO:0000256" key="1">
    <source>
        <dbReference type="ARBA" id="ARBA00022553"/>
    </source>
</evidence>
<evidence type="ECO:0000259" key="4">
    <source>
        <dbReference type="PROSITE" id="PS50043"/>
    </source>
</evidence>
<protein>
    <submittedName>
        <fullName evidence="6">Response regulator transcription factor</fullName>
    </submittedName>
</protein>
<keyword evidence="1 3" id="KW-0597">Phosphoprotein</keyword>
<evidence type="ECO:0000313" key="6">
    <source>
        <dbReference type="EMBL" id="QIP12687.1"/>
    </source>
</evidence>
<dbReference type="Gene3D" id="3.40.50.2300">
    <property type="match status" value="1"/>
</dbReference>
<feature type="modified residue" description="4-aspartylphosphate" evidence="3">
    <location>
        <position position="61"/>
    </location>
</feature>
<dbReference type="Pfam" id="PF00072">
    <property type="entry name" value="Response_reg"/>
    <property type="match status" value="1"/>
</dbReference>
<dbReference type="PANTHER" id="PTHR43214:SF43">
    <property type="entry name" value="TWO-COMPONENT RESPONSE REGULATOR"/>
    <property type="match status" value="1"/>
</dbReference>
<dbReference type="InterPro" id="IPR039420">
    <property type="entry name" value="WalR-like"/>
</dbReference>
<dbReference type="EMBL" id="CP050063">
    <property type="protein sequence ID" value="QIP12687.1"/>
    <property type="molecule type" value="Genomic_DNA"/>
</dbReference>
<dbReference type="Proteomes" id="UP000501802">
    <property type="component" value="Chromosome"/>
</dbReference>
<dbReference type="SMART" id="SM00448">
    <property type="entry name" value="REC"/>
    <property type="match status" value="1"/>
</dbReference>
<accession>A0A6G9AJP0</accession>
<gene>
    <name evidence="6" type="ORF">G8759_08645</name>
</gene>
<organism evidence="6 7">
    <name type="scientific">Spirosoma aureum</name>
    <dbReference type="NCBI Taxonomy" id="2692134"/>
    <lineage>
        <taxon>Bacteria</taxon>
        <taxon>Pseudomonadati</taxon>
        <taxon>Bacteroidota</taxon>
        <taxon>Cytophagia</taxon>
        <taxon>Cytophagales</taxon>
        <taxon>Cytophagaceae</taxon>
        <taxon>Spirosoma</taxon>
    </lineage>
</organism>
<dbReference type="InterPro" id="IPR000792">
    <property type="entry name" value="Tscrpt_reg_LuxR_C"/>
</dbReference>
<feature type="domain" description="Response regulatory" evidence="5">
    <location>
        <begin position="9"/>
        <end position="126"/>
    </location>
</feature>
<name>A0A6G9AJP0_9BACT</name>
<reference evidence="6 7" key="1">
    <citation type="submission" date="2020-03" db="EMBL/GenBank/DDBJ databases">
        <authorList>
            <person name="Kim M.K."/>
        </authorList>
    </citation>
    <scope>NUCLEOTIDE SEQUENCE [LARGE SCALE GENOMIC DNA]</scope>
    <source>
        <strain evidence="6 7">BT328</strain>
    </source>
</reference>
<dbReference type="RefSeq" id="WP_167207032.1">
    <property type="nucleotide sequence ID" value="NZ_CP050063.1"/>
</dbReference>
<dbReference type="AlphaFoldDB" id="A0A6G9AJP0"/>
<evidence type="ECO:0000256" key="3">
    <source>
        <dbReference type="PROSITE-ProRule" id="PRU00169"/>
    </source>
</evidence>
<feature type="domain" description="HTH luxR-type" evidence="4">
    <location>
        <begin position="148"/>
        <end position="213"/>
    </location>
</feature>
<dbReference type="GO" id="GO:0006355">
    <property type="term" value="P:regulation of DNA-templated transcription"/>
    <property type="evidence" value="ECO:0007669"/>
    <property type="project" value="InterPro"/>
</dbReference>
<sequence>MLNKVVSTTVLIADDHQLFSDGLRTLLTTASTCYTVIGQVYDGRDVIPVIHKLQPDLVLLDINLPHRNGIEIARQIRLEFPKVRIVIVTMYSYQKLIEELQTVGVAGYLLKSASPDKLLACLESVISGRPYFDKPINDQIMNLYETDKFIKQFNLTPRELEIINLIRNSLSTSQIADQLFLSEQTVKTHRKNIYYKLGINKLSELIQFANEQGL</sequence>
<proteinExistence type="predicted"/>
<keyword evidence="7" id="KW-1185">Reference proteome</keyword>
<dbReference type="PANTHER" id="PTHR43214">
    <property type="entry name" value="TWO-COMPONENT RESPONSE REGULATOR"/>
    <property type="match status" value="1"/>
</dbReference>
<evidence type="ECO:0000313" key="7">
    <source>
        <dbReference type="Proteomes" id="UP000501802"/>
    </source>
</evidence>